<accession>A0A7M5WUT3</accession>
<evidence type="ECO:0000256" key="1">
    <source>
        <dbReference type="ARBA" id="ARBA00004141"/>
    </source>
</evidence>
<protein>
    <submittedName>
        <fullName evidence="7">Uncharacterized protein</fullName>
    </submittedName>
</protein>
<sequence>METSQHQPIFIIQPQRTERGKDGSQMLWKLGVIQIVIGCISILSGIAMVFYSFFGIIGAGIWSGAWFFTTGIIGVTSARKPANRCLHWTNMSFNIFSSVMSIALAFTFLCFGMLENGGNRSMQLPFRTWSLHN</sequence>
<dbReference type="Proteomes" id="UP000594262">
    <property type="component" value="Unplaced"/>
</dbReference>
<evidence type="ECO:0000256" key="3">
    <source>
        <dbReference type="ARBA" id="ARBA00022692"/>
    </source>
</evidence>
<dbReference type="Pfam" id="PF04103">
    <property type="entry name" value="CD20"/>
    <property type="match status" value="1"/>
</dbReference>
<feature type="transmembrane region" description="Helical" evidence="6">
    <location>
        <begin position="95"/>
        <end position="114"/>
    </location>
</feature>
<keyword evidence="5 6" id="KW-0472">Membrane</keyword>
<dbReference type="PANTHER" id="PTHR23320:SF165">
    <property type="entry name" value="MARVEL DOMAIN-CONTAINING PROTEIN"/>
    <property type="match status" value="1"/>
</dbReference>
<proteinExistence type="inferred from homology"/>
<feature type="transmembrane region" description="Helical" evidence="6">
    <location>
        <begin position="26"/>
        <end position="47"/>
    </location>
</feature>
<reference evidence="7" key="1">
    <citation type="submission" date="2021-01" db="UniProtKB">
        <authorList>
            <consortium name="EnsemblMetazoa"/>
        </authorList>
    </citation>
    <scope>IDENTIFICATION</scope>
</reference>
<evidence type="ECO:0000256" key="5">
    <source>
        <dbReference type="ARBA" id="ARBA00023136"/>
    </source>
</evidence>
<evidence type="ECO:0000313" key="7">
    <source>
        <dbReference type="EnsemblMetazoa" id="CLYHEMP013332.2"/>
    </source>
</evidence>
<keyword evidence="4 6" id="KW-1133">Transmembrane helix</keyword>
<evidence type="ECO:0000313" key="8">
    <source>
        <dbReference type="Proteomes" id="UP000594262"/>
    </source>
</evidence>
<organism evidence="7 8">
    <name type="scientific">Clytia hemisphaerica</name>
    <dbReference type="NCBI Taxonomy" id="252671"/>
    <lineage>
        <taxon>Eukaryota</taxon>
        <taxon>Metazoa</taxon>
        <taxon>Cnidaria</taxon>
        <taxon>Hydrozoa</taxon>
        <taxon>Hydroidolina</taxon>
        <taxon>Leptothecata</taxon>
        <taxon>Obeliida</taxon>
        <taxon>Clytiidae</taxon>
        <taxon>Clytia</taxon>
    </lineage>
</organism>
<dbReference type="PANTHER" id="PTHR23320">
    <property type="entry name" value="MEMBRANE-SPANNING 4-DOMAINS SUBFAMILY A MS4A -RELATED"/>
    <property type="match status" value="1"/>
</dbReference>
<comment type="similarity">
    <text evidence="2">Belongs to the MS4A family.</text>
</comment>
<evidence type="ECO:0000256" key="4">
    <source>
        <dbReference type="ARBA" id="ARBA00022989"/>
    </source>
</evidence>
<evidence type="ECO:0000256" key="2">
    <source>
        <dbReference type="ARBA" id="ARBA00009565"/>
    </source>
</evidence>
<dbReference type="EnsemblMetazoa" id="CLYHEMT013332.2">
    <property type="protein sequence ID" value="CLYHEMP013332.2"/>
    <property type="gene ID" value="CLYHEMG013332"/>
</dbReference>
<comment type="subcellular location">
    <subcellularLocation>
        <location evidence="1">Membrane</location>
        <topology evidence="1">Multi-pass membrane protein</topology>
    </subcellularLocation>
</comment>
<keyword evidence="3 6" id="KW-0812">Transmembrane</keyword>
<dbReference type="InterPro" id="IPR030417">
    <property type="entry name" value="MS4A"/>
</dbReference>
<keyword evidence="8" id="KW-1185">Reference proteome</keyword>
<feature type="transmembrane region" description="Helical" evidence="6">
    <location>
        <begin position="53"/>
        <end position="75"/>
    </location>
</feature>
<dbReference type="InterPro" id="IPR007237">
    <property type="entry name" value="CD20-like"/>
</dbReference>
<name>A0A7M5WUT3_9CNID</name>
<dbReference type="GO" id="GO:0016020">
    <property type="term" value="C:membrane"/>
    <property type="evidence" value="ECO:0007669"/>
    <property type="project" value="UniProtKB-SubCell"/>
</dbReference>
<dbReference type="AlphaFoldDB" id="A0A7M5WUT3"/>
<evidence type="ECO:0000256" key="6">
    <source>
        <dbReference type="SAM" id="Phobius"/>
    </source>
</evidence>